<dbReference type="Gene3D" id="1.10.150.130">
    <property type="match status" value="1"/>
</dbReference>
<dbReference type="InterPro" id="IPR011010">
    <property type="entry name" value="DNA_brk_join_enz"/>
</dbReference>
<keyword evidence="7" id="KW-1185">Reference proteome</keyword>
<protein>
    <recommendedName>
        <fullName evidence="5">Tyr recombinase domain-containing protein</fullName>
    </recommendedName>
</protein>
<dbReference type="EMBL" id="SKBM01000003">
    <property type="protein sequence ID" value="TCZ65565.1"/>
    <property type="molecule type" value="Genomic_DNA"/>
</dbReference>
<evidence type="ECO:0000256" key="2">
    <source>
        <dbReference type="ARBA" id="ARBA00022908"/>
    </source>
</evidence>
<dbReference type="PANTHER" id="PTHR30349:SF64">
    <property type="entry name" value="PROPHAGE INTEGRASE INTD-RELATED"/>
    <property type="match status" value="1"/>
</dbReference>
<dbReference type="PROSITE" id="PS51898">
    <property type="entry name" value="TYR_RECOMBINASE"/>
    <property type="match status" value="1"/>
</dbReference>
<name>A0A4R4DUK3_9PROT</name>
<dbReference type="InterPro" id="IPR002104">
    <property type="entry name" value="Integrase_catalytic"/>
</dbReference>
<dbReference type="RefSeq" id="WP_132285252.1">
    <property type="nucleotide sequence ID" value="NZ_SKBM01000003.1"/>
</dbReference>
<dbReference type="Gene3D" id="1.10.443.10">
    <property type="entry name" value="Intergrase catalytic core"/>
    <property type="match status" value="1"/>
</dbReference>
<evidence type="ECO:0000256" key="3">
    <source>
        <dbReference type="ARBA" id="ARBA00023125"/>
    </source>
</evidence>
<dbReference type="PANTHER" id="PTHR30349">
    <property type="entry name" value="PHAGE INTEGRASE-RELATED"/>
    <property type="match status" value="1"/>
</dbReference>
<dbReference type="GO" id="GO:0003677">
    <property type="term" value="F:DNA binding"/>
    <property type="evidence" value="ECO:0007669"/>
    <property type="project" value="UniProtKB-KW"/>
</dbReference>
<dbReference type="AlphaFoldDB" id="A0A4R4DUK3"/>
<evidence type="ECO:0000256" key="4">
    <source>
        <dbReference type="ARBA" id="ARBA00023172"/>
    </source>
</evidence>
<keyword evidence="2" id="KW-0229">DNA integration</keyword>
<organism evidence="6 7">
    <name type="scientific">Roseicella aquatilis</name>
    <dbReference type="NCBI Taxonomy" id="2527868"/>
    <lineage>
        <taxon>Bacteria</taxon>
        <taxon>Pseudomonadati</taxon>
        <taxon>Pseudomonadota</taxon>
        <taxon>Alphaproteobacteria</taxon>
        <taxon>Acetobacterales</taxon>
        <taxon>Roseomonadaceae</taxon>
        <taxon>Roseicella</taxon>
    </lineage>
</organism>
<keyword evidence="3" id="KW-0238">DNA-binding</keyword>
<sequence>MRIELRYVKRAIRRRKRKDGSIWQRAYYYYRRDGAPDNGKPLPGAPGEPAFMAALAAFNDRAEGGPAKRQAGTFSALVEAYLASPEYADKAASTQKEYKFYLRRAEEFIGQVRVAEIDADIQLALRDRFKHIPFAANYLARVLSLVLNWGAGRRPKQLRVRPRDRIWSDEEIAAFMRVADEPMQRALMVHLYTAQRQGDCLSLTWSQIKDGHISLRQSKTGKRLEIRMPQPLHEVLSNVHRTSTHVLTDERGLPWNANTFRHRWLETMKKAGLKGVQNRDLRRTAMVWMAHEGVEVYAIAAVSGHTITQTMEILRTYLPPDAKMAEAGIRGLERAATRSKPKA</sequence>
<dbReference type="GO" id="GO:0015074">
    <property type="term" value="P:DNA integration"/>
    <property type="evidence" value="ECO:0007669"/>
    <property type="project" value="UniProtKB-KW"/>
</dbReference>
<dbReference type="OrthoDB" id="7873969at2"/>
<feature type="domain" description="Tyr recombinase" evidence="5">
    <location>
        <begin position="162"/>
        <end position="330"/>
    </location>
</feature>
<comment type="caution">
    <text evidence="6">The sequence shown here is derived from an EMBL/GenBank/DDBJ whole genome shotgun (WGS) entry which is preliminary data.</text>
</comment>
<dbReference type="GO" id="GO:0006310">
    <property type="term" value="P:DNA recombination"/>
    <property type="evidence" value="ECO:0007669"/>
    <property type="project" value="UniProtKB-KW"/>
</dbReference>
<evidence type="ECO:0000256" key="1">
    <source>
        <dbReference type="ARBA" id="ARBA00008857"/>
    </source>
</evidence>
<dbReference type="InterPro" id="IPR013762">
    <property type="entry name" value="Integrase-like_cat_sf"/>
</dbReference>
<dbReference type="InterPro" id="IPR010998">
    <property type="entry name" value="Integrase_recombinase_N"/>
</dbReference>
<evidence type="ECO:0000313" key="6">
    <source>
        <dbReference type="EMBL" id="TCZ65565.1"/>
    </source>
</evidence>
<dbReference type="Proteomes" id="UP000295023">
    <property type="component" value="Unassembled WGS sequence"/>
</dbReference>
<gene>
    <name evidence="6" type="ORF">EXY23_05195</name>
</gene>
<reference evidence="6 7" key="1">
    <citation type="submission" date="2019-03" db="EMBL/GenBank/DDBJ databases">
        <title>Paracraurococcus aquatilis NE82 genome sequence.</title>
        <authorList>
            <person name="Zhao Y."/>
            <person name="Du Z."/>
        </authorList>
    </citation>
    <scope>NUCLEOTIDE SEQUENCE [LARGE SCALE GENOMIC DNA]</scope>
    <source>
        <strain evidence="6 7">NE82</strain>
    </source>
</reference>
<dbReference type="SUPFAM" id="SSF56349">
    <property type="entry name" value="DNA breaking-rejoining enzymes"/>
    <property type="match status" value="1"/>
</dbReference>
<evidence type="ECO:0000259" key="5">
    <source>
        <dbReference type="PROSITE" id="PS51898"/>
    </source>
</evidence>
<dbReference type="InterPro" id="IPR050090">
    <property type="entry name" value="Tyrosine_recombinase_XerCD"/>
</dbReference>
<proteinExistence type="inferred from homology"/>
<keyword evidence="4" id="KW-0233">DNA recombination</keyword>
<comment type="similarity">
    <text evidence="1">Belongs to the 'phage' integrase family.</text>
</comment>
<dbReference type="Pfam" id="PF00589">
    <property type="entry name" value="Phage_integrase"/>
    <property type="match status" value="1"/>
</dbReference>
<evidence type="ECO:0000313" key="7">
    <source>
        <dbReference type="Proteomes" id="UP000295023"/>
    </source>
</evidence>
<accession>A0A4R4DUK3</accession>